<accession>A0A0R3TME3</accession>
<feature type="domain" description="Nudix hydrolase" evidence="9">
    <location>
        <begin position="30"/>
        <end position="195"/>
    </location>
</feature>
<dbReference type="GO" id="GO:0005634">
    <property type="term" value="C:nucleus"/>
    <property type="evidence" value="ECO:0007669"/>
    <property type="project" value="InterPro"/>
</dbReference>
<feature type="region of interest" description="Disordered" evidence="8">
    <location>
        <begin position="336"/>
        <end position="378"/>
    </location>
</feature>
<comment type="similarity">
    <text evidence="4">Belongs to the IPP isomerase type 1 family.</text>
</comment>
<feature type="compositionally biased region" description="Gly residues" evidence="8">
    <location>
        <begin position="358"/>
        <end position="368"/>
    </location>
</feature>
<dbReference type="GO" id="GO:0004452">
    <property type="term" value="F:isopentenyl-diphosphate delta-isomerase activity"/>
    <property type="evidence" value="ECO:0007669"/>
    <property type="project" value="UniProtKB-EC"/>
</dbReference>
<feature type="compositionally biased region" description="Polar residues" evidence="8">
    <location>
        <begin position="336"/>
        <end position="354"/>
    </location>
</feature>
<evidence type="ECO:0000256" key="8">
    <source>
        <dbReference type="SAM" id="MobiDB-lite"/>
    </source>
</evidence>
<dbReference type="STRING" id="102285.A0A0R3TME3"/>
<comment type="function">
    <text evidence="2">Catalyzes the 1,3-allylic rearrangement of the homoallylic substrate isopentenyl (IPP) to its highly electrophilic allylic isomer, dimethylallyl diphosphate (DMAPP).</text>
</comment>
<evidence type="ECO:0000256" key="7">
    <source>
        <dbReference type="ARBA" id="ARBA00023235"/>
    </source>
</evidence>
<dbReference type="EMBL" id="UZAE01012301">
    <property type="protein sequence ID" value="VDO04445.1"/>
    <property type="molecule type" value="Genomic_DNA"/>
</dbReference>
<evidence type="ECO:0000256" key="3">
    <source>
        <dbReference type="ARBA" id="ARBA00004826"/>
    </source>
</evidence>
<dbReference type="AlphaFoldDB" id="A0A0R3TME3"/>
<dbReference type="NCBIfam" id="TIGR02150">
    <property type="entry name" value="IPP_isom_1"/>
    <property type="match status" value="1"/>
</dbReference>
<evidence type="ECO:0000313" key="12">
    <source>
        <dbReference type="WBParaSite" id="HNAJ_0000848201-mRNA-1"/>
    </source>
</evidence>
<reference evidence="10 11" key="2">
    <citation type="submission" date="2018-11" db="EMBL/GenBank/DDBJ databases">
        <authorList>
            <consortium name="Pathogen Informatics"/>
        </authorList>
    </citation>
    <scope>NUCLEOTIDE SEQUENCE [LARGE SCALE GENOMIC DNA]</scope>
</reference>
<evidence type="ECO:0000256" key="4">
    <source>
        <dbReference type="ARBA" id="ARBA00007579"/>
    </source>
</evidence>
<comment type="catalytic activity">
    <reaction evidence="1">
        <text>isopentenyl diphosphate = dimethylallyl diphosphate</text>
        <dbReference type="Rhea" id="RHEA:23284"/>
        <dbReference type="ChEBI" id="CHEBI:57623"/>
        <dbReference type="ChEBI" id="CHEBI:128769"/>
        <dbReference type="EC" id="5.3.3.2"/>
    </reaction>
</comment>
<feature type="region of interest" description="Disordered" evidence="8">
    <location>
        <begin position="227"/>
        <end position="250"/>
    </location>
</feature>
<dbReference type="Proteomes" id="UP000278807">
    <property type="component" value="Unassembled WGS sequence"/>
</dbReference>
<proteinExistence type="inferred from homology"/>
<dbReference type="Pfam" id="PF03540">
    <property type="entry name" value="TAF10"/>
    <property type="match status" value="1"/>
</dbReference>
<dbReference type="Pfam" id="PF00293">
    <property type="entry name" value="NUDIX"/>
    <property type="match status" value="1"/>
</dbReference>
<keyword evidence="11" id="KW-1185">Reference proteome</keyword>
<protein>
    <recommendedName>
        <fullName evidence="5">isopentenyl-diphosphate Delta-isomerase</fullName>
        <ecNumber evidence="5">5.3.3.2</ecNumber>
    </recommendedName>
</protein>
<dbReference type="Gene3D" id="3.90.79.10">
    <property type="entry name" value="Nucleoside Triphosphate Pyrophosphohydrolase"/>
    <property type="match status" value="1"/>
</dbReference>
<evidence type="ECO:0000259" key="9">
    <source>
        <dbReference type="PROSITE" id="PS51462"/>
    </source>
</evidence>
<organism evidence="12">
    <name type="scientific">Rodentolepis nana</name>
    <name type="common">Dwarf tapeworm</name>
    <name type="synonym">Hymenolepis nana</name>
    <dbReference type="NCBI Taxonomy" id="102285"/>
    <lineage>
        <taxon>Eukaryota</taxon>
        <taxon>Metazoa</taxon>
        <taxon>Spiralia</taxon>
        <taxon>Lophotrochozoa</taxon>
        <taxon>Platyhelminthes</taxon>
        <taxon>Cestoda</taxon>
        <taxon>Eucestoda</taxon>
        <taxon>Cyclophyllidea</taxon>
        <taxon>Hymenolepididae</taxon>
        <taxon>Rodentolepis</taxon>
    </lineage>
</organism>
<dbReference type="InterPro" id="IPR000086">
    <property type="entry name" value="NUDIX_hydrolase_dom"/>
</dbReference>
<dbReference type="WBParaSite" id="HNAJ_0000848201-mRNA-1">
    <property type="protein sequence ID" value="HNAJ_0000848201-mRNA-1"/>
    <property type="gene ID" value="HNAJ_0000848201"/>
</dbReference>
<dbReference type="InterPro" id="IPR003923">
    <property type="entry name" value="TAF10"/>
</dbReference>
<evidence type="ECO:0000256" key="5">
    <source>
        <dbReference type="ARBA" id="ARBA00012057"/>
    </source>
</evidence>
<dbReference type="PANTHER" id="PTHR10885:SF0">
    <property type="entry name" value="ISOPENTENYL-DIPHOSPHATE DELTA-ISOMERASE"/>
    <property type="match status" value="1"/>
</dbReference>
<dbReference type="SUPFAM" id="SSF55811">
    <property type="entry name" value="Nudix"/>
    <property type="match status" value="1"/>
</dbReference>
<evidence type="ECO:0000256" key="1">
    <source>
        <dbReference type="ARBA" id="ARBA00000374"/>
    </source>
</evidence>
<sequence length="399" mass="44046">MANDNCIVVDNRDNALSVATKSECHFKEGLLHRAFSLFIFRQIPNSLDLELLMQQRSSSKLTFPSLWTNTCCSHPCMNYTGEAEERDAIGVRRAAQRKAEHELGIDSSRQLLLENIHFLTRIKYSSPNEPVKNDWCEREVDYLLVSVLPASVNSDLSTFLNVNSNEVAGTEWAREDSINTTFVNNSRIYTPWFRKIIRMGLLHRIFNWAGAKATNSEAFTSLDKKMTLGESNNPSRRGGASLIGSSAAADEAATQDSKDIELLSELYRRMDRIQPTIPDRVSTVLLESAGVRLNPGEGDARLARLISLAGEKFITDILTDTMMHWNLSNGQNTGLLANPTSVQSTPASKDTSGNPLAGQGGKQAGSGTAGKPSPNLTMENLLAALRDRNIPVARPPYYK</sequence>
<keyword evidence="6" id="KW-0414">Isoprene biosynthesis</keyword>
<dbReference type="GO" id="GO:0005737">
    <property type="term" value="C:cytoplasm"/>
    <property type="evidence" value="ECO:0007669"/>
    <property type="project" value="TreeGrafter"/>
</dbReference>
<dbReference type="EC" id="5.3.3.2" evidence="5"/>
<dbReference type="UniPathway" id="UPA00059">
    <property type="reaction ID" value="UER00104"/>
</dbReference>
<evidence type="ECO:0000256" key="2">
    <source>
        <dbReference type="ARBA" id="ARBA00003951"/>
    </source>
</evidence>
<dbReference type="InterPro" id="IPR015797">
    <property type="entry name" value="NUDIX_hydrolase-like_dom_sf"/>
</dbReference>
<reference evidence="12" key="1">
    <citation type="submission" date="2017-02" db="UniProtKB">
        <authorList>
            <consortium name="WormBaseParasite"/>
        </authorList>
    </citation>
    <scope>IDENTIFICATION</scope>
</reference>
<comment type="pathway">
    <text evidence="3">Isoprenoid biosynthesis; dimethylallyl diphosphate biosynthesis; dimethylallyl diphosphate from isopentenyl diphosphate: step 1/1.</text>
</comment>
<dbReference type="GO" id="GO:0050992">
    <property type="term" value="P:dimethylallyl diphosphate biosynthetic process"/>
    <property type="evidence" value="ECO:0007669"/>
    <property type="project" value="UniProtKB-UniPathway"/>
</dbReference>
<dbReference type="PANTHER" id="PTHR10885">
    <property type="entry name" value="ISOPENTENYL-DIPHOSPHATE DELTA-ISOMERASE"/>
    <property type="match status" value="1"/>
</dbReference>
<name>A0A0R3TME3_RODNA</name>
<dbReference type="CDD" id="cd02885">
    <property type="entry name" value="NUDIX_IPP_Isomerase"/>
    <property type="match status" value="1"/>
</dbReference>
<evidence type="ECO:0000256" key="6">
    <source>
        <dbReference type="ARBA" id="ARBA00023229"/>
    </source>
</evidence>
<feature type="compositionally biased region" description="Low complexity" evidence="8">
    <location>
        <begin position="235"/>
        <end position="249"/>
    </location>
</feature>
<evidence type="ECO:0000313" key="11">
    <source>
        <dbReference type="Proteomes" id="UP000278807"/>
    </source>
</evidence>
<dbReference type="GO" id="GO:0006352">
    <property type="term" value="P:DNA-templated transcription initiation"/>
    <property type="evidence" value="ECO:0007669"/>
    <property type="project" value="InterPro"/>
</dbReference>
<keyword evidence="7" id="KW-0413">Isomerase</keyword>
<dbReference type="GO" id="GO:0009240">
    <property type="term" value="P:isopentenyl diphosphate biosynthetic process"/>
    <property type="evidence" value="ECO:0007669"/>
    <property type="project" value="TreeGrafter"/>
</dbReference>
<dbReference type="OrthoDB" id="510307at2759"/>
<dbReference type="InterPro" id="IPR011876">
    <property type="entry name" value="IsopentenylPP_isomerase_typ1"/>
</dbReference>
<dbReference type="PROSITE" id="PS51462">
    <property type="entry name" value="NUDIX"/>
    <property type="match status" value="1"/>
</dbReference>
<gene>
    <name evidence="10" type="ORF">HNAJ_LOCUS8478</name>
</gene>
<evidence type="ECO:0000313" key="10">
    <source>
        <dbReference type="EMBL" id="VDO04445.1"/>
    </source>
</evidence>